<dbReference type="InterPro" id="IPR008984">
    <property type="entry name" value="SMAD_FHA_dom_sf"/>
</dbReference>
<comment type="similarity">
    <text evidence="16">Belongs to the SLMAP family.</text>
</comment>
<evidence type="ECO:0000256" key="14">
    <source>
        <dbReference type="ARBA" id="ARBA00057671"/>
    </source>
</evidence>
<dbReference type="InterPro" id="IPR051176">
    <property type="entry name" value="Cent_Immune-Sig_Mod"/>
</dbReference>
<dbReference type="Gene3D" id="2.60.200.20">
    <property type="match status" value="1"/>
</dbReference>
<evidence type="ECO:0000256" key="20">
    <source>
        <dbReference type="SAM" id="MobiDB-lite"/>
    </source>
</evidence>
<comment type="function">
    <text evidence="14">Associates with the striatin-interacting phosphatase and kinase (STRIPAK) core complex, forming the extended (SIKE1:SLMAP)STRIPAK complex. The (SIKE1:SLMAP)STRIPAK complex dephosphorylates STK3 leading to the inhibition of Hippo signaling and the control of cell growth. May play a role during myoblast fusion.</text>
</comment>
<evidence type="ECO:0000313" key="23">
    <source>
        <dbReference type="EMBL" id="KAK8756247.1"/>
    </source>
</evidence>
<feature type="coiled-coil region" evidence="19">
    <location>
        <begin position="298"/>
        <end position="448"/>
    </location>
</feature>
<comment type="subcellular location">
    <subcellularLocation>
        <location evidence="15">Cell membrane</location>
        <location evidence="15">Sarcolemma</location>
        <topology evidence="15">Single-pass type IV membrane protein</topology>
    </subcellularLocation>
    <subcellularLocation>
        <location evidence="1">Cytoplasm</location>
        <location evidence="1">Cytoskeleton</location>
        <location evidence="1">Microtubule organizing center</location>
        <location evidence="1">Centrosome</location>
    </subcellularLocation>
    <subcellularLocation>
        <location evidence="3">Endoplasmic reticulum membrane</location>
        <topology evidence="3">Single-pass membrane protein</topology>
    </subcellularLocation>
    <subcellularLocation>
        <location evidence="2">Mitochondrion membrane</location>
        <topology evidence="2">Single-pass membrane protein</topology>
    </subcellularLocation>
</comment>
<evidence type="ECO:0000256" key="17">
    <source>
        <dbReference type="ARBA" id="ARBA00066015"/>
    </source>
</evidence>
<organism evidence="23 24">
    <name type="scientific">Amblyomma americanum</name>
    <name type="common">Lone star tick</name>
    <dbReference type="NCBI Taxonomy" id="6943"/>
    <lineage>
        <taxon>Eukaryota</taxon>
        <taxon>Metazoa</taxon>
        <taxon>Ecdysozoa</taxon>
        <taxon>Arthropoda</taxon>
        <taxon>Chelicerata</taxon>
        <taxon>Arachnida</taxon>
        <taxon>Acari</taxon>
        <taxon>Parasitiformes</taxon>
        <taxon>Ixodida</taxon>
        <taxon>Ixodoidea</taxon>
        <taxon>Ixodidae</taxon>
        <taxon>Amblyomminae</taxon>
        <taxon>Amblyomma</taxon>
    </lineage>
</organism>
<dbReference type="CDD" id="cd21911">
    <property type="entry name" value="CC1_SLMAP"/>
    <property type="match status" value="1"/>
</dbReference>
<feature type="coiled-coil region" evidence="19">
    <location>
        <begin position="529"/>
        <end position="613"/>
    </location>
</feature>
<keyword evidence="6" id="KW-0597">Phosphoprotein</keyword>
<gene>
    <name evidence="23" type="ORF">V5799_001039</name>
</gene>
<keyword evidence="4" id="KW-1003">Cell membrane</keyword>
<evidence type="ECO:0000256" key="7">
    <source>
        <dbReference type="ARBA" id="ARBA00022692"/>
    </source>
</evidence>
<evidence type="ECO:0000256" key="12">
    <source>
        <dbReference type="ARBA" id="ARBA00023136"/>
    </source>
</evidence>
<dbReference type="Proteomes" id="UP001321473">
    <property type="component" value="Unassembled WGS sequence"/>
</dbReference>
<protein>
    <recommendedName>
        <fullName evidence="18">Sarcolemmal membrane-associated protein</fullName>
    </recommendedName>
</protein>
<accession>A0AAQ4D1A7</accession>
<evidence type="ECO:0000256" key="9">
    <source>
        <dbReference type="ARBA" id="ARBA00022989"/>
    </source>
</evidence>
<dbReference type="SUPFAM" id="SSF90257">
    <property type="entry name" value="Myosin rod fragments"/>
    <property type="match status" value="1"/>
</dbReference>
<keyword evidence="7 21" id="KW-0812">Transmembrane</keyword>
<dbReference type="GO" id="GO:0005813">
    <property type="term" value="C:centrosome"/>
    <property type="evidence" value="ECO:0007669"/>
    <property type="project" value="UniProtKB-SubCell"/>
</dbReference>
<feature type="domain" description="FHA" evidence="22">
    <location>
        <begin position="103"/>
        <end position="158"/>
    </location>
</feature>
<dbReference type="PROSITE" id="PS50006">
    <property type="entry name" value="FHA_DOMAIN"/>
    <property type="match status" value="1"/>
</dbReference>
<dbReference type="Pfam" id="PF00498">
    <property type="entry name" value="FHA"/>
    <property type="match status" value="1"/>
</dbReference>
<dbReference type="AlphaFoldDB" id="A0AAQ4D1A7"/>
<feature type="compositionally biased region" description="Basic and acidic residues" evidence="20">
    <location>
        <begin position="708"/>
        <end position="728"/>
    </location>
</feature>
<dbReference type="PANTHER" id="PTHR15715">
    <property type="entry name" value="CENTROSOMAL PROTEIN OF 170 KDA"/>
    <property type="match status" value="1"/>
</dbReference>
<dbReference type="PANTHER" id="PTHR15715:SF37">
    <property type="entry name" value="LD47843P"/>
    <property type="match status" value="1"/>
</dbReference>
<feature type="region of interest" description="Disordered" evidence="20">
    <location>
        <begin position="619"/>
        <end position="643"/>
    </location>
</feature>
<feature type="coiled-coil region" evidence="19">
    <location>
        <begin position="836"/>
        <end position="891"/>
    </location>
</feature>
<comment type="caution">
    <text evidence="23">The sequence shown here is derived from an EMBL/GenBank/DDBJ whole genome shotgun (WGS) entry which is preliminary data.</text>
</comment>
<keyword evidence="11" id="KW-0496">Mitochondrion</keyword>
<feature type="region of interest" description="Disordered" evidence="20">
    <location>
        <begin position="456"/>
        <end position="506"/>
    </location>
</feature>
<evidence type="ECO:0000256" key="5">
    <source>
        <dbReference type="ARBA" id="ARBA00022490"/>
    </source>
</evidence>
<evidence type="ECO:0000256" key="11">
    <source>
        <dbReference type="ARBA" id="ARBA00023128"/>
    </source>
</evidence>
<dbReference type="GO" id="GO:0042383">
    <property type="term" value="C:sarcolemma"/>
    <property type="evidence" value="ECO:0007669"/>
    <property type="project" value="UniProtKB-SubCell"/>
</dbReference>
<evidence type="ECO:0000259" key="22">
    <source>
        <dbReference type="PROSITE" id="PS50006"/>
    </source>
</evidence>
<evidence type="ECO:0000256" key="2">
    <source>
        <dbReference type="ARBA" id="ARBA00004304"/>
    </source>
</evidence>
<evidence type="ECO:0000256" key="8">
    <source>
        <dbReference type="ARBA" id="ARBA00022824"/>
    </source>
</evidence>
<evidence type="ECO:0000256" key="4">
    <source>
        <dbReference type="ARBA" id="ARBA00022475"/>
    </source>
</evidence>
<dbReference type="EMBL" id="JARKHS020036377">
    <property type="protein sequence ID" value="KAK8756247.1"/>
    <property type="molecule type" value="Genomic_DNA"/>
</dbReference>
<dbReference type="Gene3D" id="1.10.287.1490">
    <property type="match status" value="1"/>
</dbReference>
<sequence length="928" mass="103873">MVVYRKDSAKVETEITATTATPAENGLAAASDEAEPMKAGVLSGEVAPTVVIGGCTPQQQQPQAPPFSTDVPPPKPGVPRAILTCRPNSHPFPERVLNLDQPAKVGRSVARCRQAPNNAIFDCKVLSRNHALLWYEGGKFYLQDTKSSNGTFVNNQRLSKGSEESPAQEVCSGDIVQFGVDVVENSRKVTHGCIVATLRLFLPDGKEAKASPSTALVPAGAGTAITTQELYQLSQCIQEALHREQIIQNKMATLQRVVAGTQEASENNWKAMIEEDRLLNRIETLEAQLQTCAKSTTDDKLREEITRLQEERARYEDTAKESLKKVLQEKLEALRRVQELEYTVSNLEDECARLREVYDAAQKEISALAARTDKHQKEIVQLQTQLKEAEELNQAMSEEKTALENQIQELQKAEQGLAAKIESLRADNDFAKEQLSAMKARFDQVKKTQYIEDGLEALNSEENMPNHEDSRDSGGGLFFEKSLGDASIKESPTQPEKESELSESKELEINLSSNVKSIREEEKIQSVLSNELQAKVCELEVQLEQLEDKGRHENLPSIKELQDEIARLRDAREIASLYKRQQACMLVLVQELLSESREKINAAQAELAAMKEAQLLARAKQAGTEEQPPQEPSEETSALMSQLTAARKQVQDQVCQIVRLQGELSQSEHALCELREQFNGQRQQLAEHERHRRLGQEELSSLQNLLEEERKARSRTEAASEAVKKQLHEAQNSAKQHQNEAEHLRKKVRSLTEELRNRANAERSLTPNQGQDLLQEECETLRARLSATEEEASKQRDENAKLLAECDRLRESCSAFSVHSSPPSVPGDRGDWPEQLQKLHNEAQTTRHQLQESAEELALLKEKYSVCALEKAQLQQELKAVSDERQLLLYQSKTTSACSIIPLCILVLAILMGFYPTLSYFTATAETP</sequence>
<dbReference type="GO" id="GO:0031966">
    <property type="term" value="C:mitochondrial membrane"/>
    <property type="evidence" value="ECO:0007669"/>
    <property type="project" value="UniProtKB-SubCell"/>
</dbReference>
<comment type="subunit">
    <text evidence="17">Homodimer. Interacts with myosin. Interacts with SIKE1 and both associate with the STRIPAK core complex composed of PP2A catalytic and scaffolding subunits, the striatins (PP2A regulatory subunits), the striatin-associated proteins MOB4, STRIP1 and STRIP2, PDCD10 and members of the STE20 kinases, such as STK24 and STK26. Interacts (via FHA domain) with STK3 (when phosphorylated); the interaction associates STK3 with the STRIPAK complex.</text>
</comment>
<dbReference type="FunFam" id="2.60.200.20:FF:000003">
    <property type="entry name" value="sarcolemmal membrane-associated protein isoform X2"/>
    <property type="match status" value="1"/>
</dbReference>
<dbReference type="SMART" id="SM00240">
    <property type="entry name" value="FHA"/>
    <property type="match status" value="1"/>
</dbReference>
<evidence type="ECO:0000256" key="16">
    <source>
        <dbReference type="ARBA" id="ARBA00061687"/>
    </source>
</evidence>
<evidence type="ECO:0000256" key="21">
    <source>
        <dbReference type="SAM" id="Phobius"/>
    </source>
</evidence>
<feature type="transmembrane region" description="Helical" evidence="21">
    <location>
        <begin position="900"/>
        <end position="923"/>
    </location>
</feature>
<evidence type="ECO:0000256" key="3">
    <source>
        <dbReference type="ARBA" id="ARBA00004389"/>
    </source>
</evidence>
<evidence type="ECO:0000313" key="24">
    <source>
        <dbReference type="Proteomes" id="UP001321473"/>
    </source>
</evidence>
<feature type="region of interest" description="Disordered" evidence="20">
    <location>
        <begin position="708"/>
        <end position="744"/>
    </location>
</feature>
<evidence type="ECO:0000256" key="15">
    <source>
        <dbReference type="ARBA" id="ARBA00060409"/>
    </source>
</evidence>
<feature type="compositionally biased region" description="Basic and acidic residues" evidence="20">
    <location>
        <begin position="495"/>
        <end position="506"/>
    </location>
</feature>
<dbReference type="CDD" id="cd22679">
    <property type="entry name" value="FHA_SLMAP"/>
    <property type="match status" value="1"/>
</dbReference>
<dbReference type="SUPFAM" id="SSF49879">
    <property type="entry name" value="SMAD/FHA domain"/>
    <property type="match status" value="1"/>
</dbReference>
<evidence type="ECO:0000256" key="19">
    <source>
        <dbReference type="SAM" id="Coils"/>
    </source>
</evidence>
<proteinExistence type="inferred from homology"/>
<keyword evidence="24" id="KW-1185">Reference proteome</keyword>
<keyword evidence="8" id="KW-0256">Endoplasmic reticulum</keyword>
<evidence type="ECO:0000256" key="18">
    <source>
        <dbReference type="ARBA" id="ARBA00074026"/>
    </source>
</evidence>
<evidence type="ECO:0000256" key="13">
    <source>
        <dbReference type="ARBA" id="ARBA00023212"/>
    </source>
</evidence>
<keyword evidence="5" id="KW-0963">Cytoplasm</keyword>
<dbReference type="InterPro" id="IPR000253">
    <property type="entry name" value="FHA_dom"/>
</dbReference>
<keyword evidence="9 21" id="KW-1133">Transmembrane helix</keyword>
<evidence type="ECO:0000256" key="6">
    <source>
        <dbReference type="ARBA" id="ARBA00022553"/>
    </source>
</evidence>
<name>A0AAQ4D1A7_AMBAM</name>
<evidence type="ECO:0000256" key="1">
    <source>
        <dbReference type="ARBA" id="ARBA00004300"/>
    </source>
</evidence>
<keyword evidence="13" id="KW-0206">Cytoskeleton</keyword>
<reference evidence="23 24" key="1">
    <citation type="journal article" date="2023" name="Arcadia Sci">
        <title>De novo assembly of a long-read Amblyomma americanum tick genome.</title>
        <authorList>
            <person name="Chou S."/>
            <person name="Poskanzer K.E."/>
            <person name="Rollins M."/>
            <person name="Thuy-Boun P.S."/>
        </authorList>
    </citation>
    <scope>NUCLEOTIDE SEQUENCE [LARGE SCALE GENOMIC DNA]</scope>
    <source>
        <strain evidence="23">F_SG_1</strain>
        <tissue evidence="23">Salivary glands</tissue>
    </source>
</reference>
<dbReference type="GO" id="GO:0005789">
    <property type="term" value="C:endoplasmic reticulum membrane"/>
    <property type="evidence" value="ECO:0007669"/>
    <property type="project" value="UniProtKB-SubCell"/>
</dbReference>
<keyword evidence="12 21" id="KW-0472">Membrane</keyword>
<keyword evidence="10 19" id="KW-0175">Coiled coil</keyword>
<evidence type="ECO:0000256" key="10">
    <source>
        <dbReference type="ARBA" id="ARBA00023054"/>
    </source>
</evidence>